<dbReference type="AlphaFoldDB" id="A0A2N9M063"/>
<evidence type="ECO:0000313" key="2">
    <source>
        <dbReference type="Proteomes" id="UP000239735"/>
    </source>
</evidence>
<dbReference type="Proteomes" id="UP000239735">
    <property type="component" value="Unassembled WGS sequence"/>
</dbReference>
<protein>
    <submittedName>
        <fullName evidence="1">Uncharacterized protein</fullName>
    </submittedName>
</protein>
<sequence>MPGEICLARRRACSTHARVARVSRLIGNSDSTAKPGAWQVRDVERSFFSNGRVEVIPNVRNATPRSGVSKPALVTGLPAKWRVAALRCSGCRLPGRLFPFEGRSLAVARAGCPVLLRLAGRSSSGRYITGAYNVAIQGPFGTLFLINNLCRFRSAFVLILVAKWRKFFKKV</sequence>
<organism evidence="1 2">
    <name type="scientific">Candidatus Sulfuritelmatomonas gaucii</name>
    <dbReference type="NCBI Taxonomy" id="2043161"/>
    <lineage>
        <taxon>Bacteria</taxon>
        <taxon>Pseudomonadati</taxon>
        <taxon>Acidobacteriota</taxon>
        <taxon>Terriglobia</taxon>
        <taxon>Terriglobales</taxon>
        <taxon>Acidobacteriaceae</taxon>
        <taxon>Candidatus Sulfuritelmatomonas</taxon>
    </lineage>
</organism>
<evidence type="ECO:0000313" key="1">
    <source>
        <dbReference type="EMBL" id="SPE28855.1"/>
    </source>
</evidence>
<reference evidence="2" key="1">
    <citation type="submission" date="2018-02" db="EMBL/GenBank/DDBJ databases">
        <authorList>
            <person name="Hausmann B."/>
        </authorList>
    </citation>
    <scope>NUCLEOTIDE SEQUENCE [LARGE SCALE GENOMIC DNA]</scope>
    <source>
        <strain evidence="2">Peat soil MAG SbA5</strain>
    </source>
</reference>
<dbReference type="EMBL" id="OKRB01000130">
    <property type="protein sequence ID" value="SPE28855.1"/>
    <property type="molecule type" value="Genomic_DNA"/>
</dbReference>
<accession>A0A2N9M063</accession>
<gene>
    <name evidence="1" type="ORF">SBA5_70021</name>
</gene>
<proteinExistence type="predicted"/>
<name>A0A2N9M063_9BACT</name>